<dbReference type="OrthoDB" id="1754157at2"/>
<evidence type="ECO:0000313" key="3">
    <source>
        <dbReference type="EMBL" id="MCY9594927.1"/>
    </source>
</evidence>
<dbReference type="Proteomes" id="UP000288943">
    <property type="component" value="Chromosome"/>
</dbReference>
<dbReference type="GeneID" id="95377671"/>
<feature type="compositionally biased region" description="Basic residues" evidence="1">
    <location>
        <begin position="1"/>
        <end position="11"/>
    </location>
</feature>
<dbReference type="InterPro" id="IPR055338">
    <property type="entry name" value="YqfX-like"/>
</dbReference>
<keyword evidence="2" id="KW-0472">Membrane</keyword>
<dbReference type="KEGG" id="pchi:PC41400_23035"/>
<dbReference type="Proteomes" id="UP001527202">
    <property type="component" value="Unassembled WGS sequence"/>
</dbReference>
<keyword evidence="2" id="KW-1133">Transmembrane helix</keyword>
<feature type="compositionally biased region" description="Basic and acidic residues" evidence="1">
    <location>
        <begin position="54"/>
        <end position="65"/>
    </location>
</feature>
<evidence type="ECO:0000256" key="2">
    <source>
        <dbReference type="SAM" id="Phobius"/>
    </source>
</evidence>
<feature type="transmembrane region" description="Helical" evidence="2">
    <location>
        <begin position="116"/>
        <end position="137"/>
    </location>
</feature>
<organism evidence="4 5">
    <name type="scientific">Paenibacillus chitinolyticus</name>
    <dbReference type="NCBI Taxonomy" id="79263"/>
    <lineage>
        <taxon>Bacteria</taxon>
        <taxon>Bacillati</taxon>
        <taxon>Bacillota</taxon>
        <taxon>Bacilli</taxon>
        <taxon>Bacillales</taxon>
        <taxon>Paenibacillaceae</taxon>
        <taxon>Paenibacillus</taxon>
    </lineage>
</organism>
<feature type="region of interest" description="Disordered" evidence="1">
    <location>
        <begin position="1"/>
        <end position="67"/>
    </location>
</feature>
<dbReference type="EMBL" id="JAMDMJ010000003">
    <property type="protein sequence ID" value="MCY9594927.1"/>
    <property type="molecule type" value="Genomic_DNA"/>
</dbReference>
<proteinExistence type="predicted"/>
<gene>
    <name evidence="3" type="ORF">M5X16_03945</name>
    <name evidence="4" type="ORF">PC41400_23035</name>
</gene>
<evidence type="ECO:0000313" key="6">
    <source>
        <dbReference type="Proteomes" id="UP001527202"/>
    </source>
</evidence>
<sequence>MTHHKNRKKQGRTREHSQKLDPAEANSSAGREHAGRSDREEYAGELAPGLAGRNVEDAGARSREDADSDAWISARALGIMALVSSVLSFFLLPFVLGPLGAILGYMALADGSRRAGGWAIAIGLISFFSNLFFVPFVI</sequence>
<evidence type="ECO:0000256" key="1">
    <source>
        <dbReference type="SAM" id="MobiDB-lite"/>
    </source>
</evidence>
<accession>A0A410X1A2</accession>
<dbReference type="PANTHER" id="PTHR40040">
    <property type="entry name" value="SMALL HYDROPHOBIC PROTEIN-RELATED"/>
    <property type="match status" value="1"/>
</dbReference>
<dbReference type="RefSeq" id="WP_042230007.1">
    <property type="nucleotide sequence ID" value="NZ_CP026520.1"/>
</dbReference>
<dbReference type="AlphaFoldDB" id="A0A410X1A2"/>
<reference evidence="3 6" key="2">
    <citation type="submission" date="2022-05" db="EMBL/GenBank/DDBJ databases">
        <title>Genome Sequencing of Bee-Associated Microbes.</title>
        <authorList>
            <person name="Dunlap C."/>
        </authorList>
    </citation>
    <scope>NUCLEOTIDE SEQUENCE [LARGE SCALE GENOMIC DNA]</scope>
    <source>
        <strain evidence="3 6">NRRL B-23120</strain>
    </source>
</reference>
<keyword evidence="6" id="KW-1185">Reference proteome</keyword>
<protein>
    <submittedName>
        <fullName evidence="4">DUF4190 domain-containing protein</fullName>
    </submittedName>
</protein>
<reference evidence="4 5" key="1">
    <citation type="submission" date="2018-01" db="EMBL/GenBank/DDBJ databases">
        <title>The whole genome sequencing and assembly of Paenibacillus chitinolyticus KCCM 41400 strain.</title>
        <authorList>
            <person name="Kim J.-Y."/>
            <person name="Park M.-K."/>
            <person name="Lee Y.-J."/>
            <person name="Yi H."/>
            <person name="Bahn Y.-S."/>
            <person name="Kim J.F."/>
            <person name="Lee D.-W."/>
        </authorList>
    </citation>
    <scope>NUCLEOTIDE SEQUENCE [LARGE SCALE GENOMIC DNA]</scope>
    <source>
        <strain evidence="4 5">KCCM 41400</strain>
    </source>
</reference>
<dbReference type="PANTHER" id="PTHR40040:SF1">
    <property type="entry name" value="MEMBRANE PROTEIN"/>
    <property type="match status" value="1"/>
</dbReference>
<keyword evidence="2" id="KW-0812">Transmembrane</keyword>
<evidence type="ECO:0000313" key="5">
    <source>
        <dbReference type="Proteomes" id="UP000288943"/>
    </source>
</evidence>
<name>A0A410X1A2_9BACL</name>
<dbReference type="EMBL" id="CP026520">
    <property type="protein sequence ID" value="QAV20389.1"/>
    <property type="molecule type" value="Genomic_DNA"/>
</dbReference>
<feature type="compositionally biased region" description="Basic and acidic residues" evidence="1">
    <location>
        <begin position="12"/>
        <end position="22"/>
    </location>
</feature>
<feature type="transmembrane region" description="Helical" evidence="2">
    <location>
        <begin position="76"/>
        <end position="96"/>
    </location>
</feature>
<evidence type="ECO:0000313" key="4">
    <source>
        <dbReference type="EMBL" id="QAV20389.1"/>
    </source>
</evidence>
<feature type="compositionally biased region" description="Basic and acidic residues" evidence="1">
    <location>
        <begin position="30"/>
        <end position="42"/>
    </location>
</feature>